<protein>
    <submittedName>
        <fullName evidence="1">Uncharacterized protein</fullName>
    </submittedName>
</protein>
<organism evidence="1 2">
    <name type="scientific">Propioniciclava soli</name>
    <dbReference type="NCBI Taxonomy" id="2775081"/>
    <lineage>
        <taxon>Bacteria</taxon>
        <taxon>Bacillati</taxon>
        <taxon>Actinomycetota</taxon>
        <taxon>Actinomycetes</taxon>
        <taxon>Propionibacteriales</taxon>
        <taxon>Propionibacteriaceae</taxon>
        <taxon>Propioniciclava</taxon>
    </lineage>
</organism>
<accession>A0ABZ3C608</accession>
<dbReference type="EMBL" id="CP115965">
    <property type="protein sequence ID" value="WZW98061.1"/>
    <property type="molecule type" value="Genomic_DNA"/>
</dbReference>
<evidence type="ECO:0000313" key="2">
    <source>
        <dbReference type="Proteomes" id="UP001434337"/>
    </source>
</evidence>
<dbReference type="InterPro" id="IPR046677">
    <property type="entry name" value="DUF6547"/>
</dbReference>
<dbReference type="Pfam" id="PF20184">
    <property type="entry name" value="DUF6547"/>
    <property type="match status" value="1"/>
</dbReference>
<name>A0ABZ3C608_9ACTN</name>
<proteinExistence type="predicted"/>
<gene>
    <name evidence="1" type="ORF">PCC79_14365</name>
</gene>
<dbReference type="RefSeq" id="WP_342372216.1">
    <property type="nucleotide sequence ID" value="NZ_CP115965.1"/>
</dbReference>
<reference evidence="1 2" key="1">
    <citation type="journal article" date="2023" name="Environ Microbiome">
        <title>A coral-associated actinobacterium mitigates coral bleaching under heat stress.</title>
        <authorList>
            <person name="Li J."/>
            <person name="Zou Y."/>
            <person name="Li Q."/>
            <person name="Zhang J."/>
            <person name="Bourne D.G."/>
            <person name="Lyu Y."/>
            <person name="Liu C."/>
            <person name="Zhang S."/>
        </authorList>
    </citation>
    <scope>NUCLEOTIDE SEQUENCE [LARGE SCALE GENOMIC DNA]</scope>
    <source>
        <strain evidence="1 2">SCSIO 13291</strain>
    </source>
</reference>
<dbReference type="Proteomes" id="UP001434337">
    <property type="component" value="Chromosome"/>
</dbReference>
<sequence>MSEDPRWLYRQMIDAMVVSCAQGQGQISAQRVRVGVWNDNADEIADVDPSPQAMNTVLASLTETQREALAVLFAEEFASGVFNALEVLHAARCTHFEEGYDGDPSDDFLGRMDGWTWPDA</sequence>
<keyword evidence="2" id="KW-1185">Reference proteome</keyword>
<evidence type="ECO:0000313" key="1">
    <source>
        <dbReference type="EMBL" id="WZW98061.1"/>
    </source>
</evidence>